<evidence type="ECO:0000313" key="1">
    <source>
        <dbReference type="EMBL" id="QEL10561.1"/>
    </source>
</evidence>
<dbReference type="Gene3D" id="1.10.579.10">
    <property type="entry name" value="DNA Cyclobutane Dipyrimidine Photolyase, subunit A, domain 3"/>
    <property type="match status" value="1"/>
</dbReference>
<dbReference type="Proteomes" id="UP000322553">
    <property type="component" value="Chromosome"/>
</dbReference>
<dbReference type="PANTHER" id="PTHR38657:SF1">
    <property type="entry name" value="SLR1343 PROTEIN"/>
    <property type="match status" value="1"/>
</dbReference>
<dbReference type="Gene3D" id="1.25.40.80">
    <property type="match status" value="1"/>
</dbReference>
<dbReference type="STRING" id="657387.BH688_01295"/>
<dbReference type="AlphaFoldDB" id="A0A1S1NZU9"/>
<dbReference type="Pfam" id="PF04244">
    <property type="entry name" value="DPRP"/>
    <property type="match status" value="1"/>
</dbReference>
<sequence length="522" mass="61187">MSRPLILILADQLSFDLPLLRDPPSNAVLALCEVDGEGRYVPHHPQKIVLLFSAMRHFAEALRNRGYQVHYSGLEDADNCQDLLDEAERLARLYHCSEIHVTRPGDWRLHERISQRRDHTPQWHLTEDDRFFCSPDEFARWAGNRRQLRMEHFYRNMRRESGILMENDEPAGGQWNFDHDNREALPNKLDVPDPPRHQPDATTREVMALVERHFSDHFGTLKGFNWAVTRRQALSDLRHFIRHLLIDFGRYQDAISDHEPFLFHSRLSASLNTGLLSPREVCQAAERAWQEGHAPINAVEGFIRQILGWREFVRGVYWSRMPNYKRENRLRAERGLPDFYWSGDTRMRCLNRAITMTHDNAYAHHIQRLMVTGNFALLCGVKPEALCDWYLAVYADAHEWVELPNTLGMVLHADGGYLGSKPYCASGKYIDRMSDHCRHCHYDVKQTTGDNACPFNSLYWDFLERHERELAKNHRMKLIYGSLHRMSDERRRAQRDKARQILEEIHFEPAYGQGDHLAGYRS</sequence>
<protein>
    <submittedName>
        <fullName evidence="1">Cryptochrome/photolyase family protein</fullName>
    </submittedName>
</protein>
<dbReference type="InterPro" id="IPR052551">
    <property type="entry name" value="UV-DNA_repair_photolyase"/>
</dbReference>
<keyword evidence="2" id="KW-1185">Reference proteome</keyword>
<dbReference type="InterPro" id="IPR036134">
    <property type="entry name" value="Crypto/Photolyase_FAD-like_sf"/>
</dbReference>
<gene>
    <name evidence="1" type="ORF">FY550_05060</name>
</gene>
<dbReference type="RefSeq" id="WP_070976248.1">
    <property type="nucleotide sequence ID" value="NZ_CP043420.1"/>
</dbReference>
<keyword evidence="1" id="KW-0456">Lyase</keyword>
<dbReference type="GO" id="GO:0016829">
    <property type="term" value="F:lyase activity"/>
    <property type="evidence" value="ECO:0007669"/>
    <property type="project" value="UniProtKB-KW"/>
</dbReference>
<dbReference type="InterPro" id="IPR014729">
    <property type="entry name" value="Rossmann-like_a/b/a_fold"/>
</dbReference>
<organism evidence="1 2">
    <name type="scientific">Kushneria phosphatilytica</name>
    <dbReference type="NCBI Taxonomy" id="657387"/>
    <lineage>
        <taxon>Bacteria</taxon>
        <taxon>Pseudomonadati</taxon>
        <taxon>Pseudomonadota</taxon>
        <taxon>Gammaproteobacteria</taxon>
        <taxon>Oceanospirillales</taxon>
        <taxon>Halomonadaceae</taxon>
        <taxon>Kushneria</taxon>
    </lineage>
</organism>
<proteinExistence type="predicted"/>
<dbReference type="InterPro" id="IPR007357">
    <property type="entry name" value="PhrB-like"/>
</dbReference>
<dbReference type="KEGG" id="kuy:FY550_05060"/>
<dbReference type="OrthoDB" id="5288100at2"/>
<accession>A0A1S1NZU9</accession>
<dbReference type="SUPFAM" id="SSF48173">
    <property type="entry name" value="Cryptochrome/photolyase FAD-binding domain"/>
    <property type="match status" value="1"/>
</dbReference>
<dbReference type="EMBL" id="CP043420">
    <property type="protein sequence ID" value="QEL10561.1"/>
    <property type="molecule type" value="Genomic_DNA"/>
</dbReference>
<evidence type="ECO:0000313" key="2">
    <source>
        <dbReference type="Proteomes" id="UP000322553"/>
    </source>
</evidence>
<dbReference type="Gene3D" id="3.40.50.620">
    <property type="entry name" value="HUPs"/>
    <property type="match status" value="1"/>
</dbReference>
<reference evidence="1 2" key="1">
    <citation type="submission" date="2019-08" db="EMBL/GenBank/DDBJ databases">
        <title>Complete genome sequence of Kushneria sp. YCWA18, a halophilic phosphate-solubilizing bacterium isolated from Daqiao saltern in China.</title>
        <authorList>
            <person name="Du G.-X."/>
            <person name="Qu L.-Y."/>
        </authorList>
    </citation>
    <scope>NUCLEOTIDE SEQUENCE [LARGE SCALE GENOMIC DNA]</scope>
    <source>
        <strain evidence="1 2">YCWA18</strain>
    </source>
</reference>
<dbReference type="PANTHER" id="PTHR38657">
    <property type="entry name" value="SLR1343 PROTEIN"/>
    <property type="match status" value="1"/>
</dbReference>
<dbReference type="Gene3D" id="1.10.10.1710">
    <property type="entry name" value="Deoxyribodipyrimidine photolyase-related"/>
    <property type="match status" value="1"/>
</dbReference>
<name>A0A1S1NZU9_9GAMM</name>